<proteinExistence type="predicted"/>
<keyword evidence="1" id="KW-0732">Signal</keyword>
<dbReference type="AlphaFoldDB" id="A0AA92LTB1"/>
<evidence type="ECO:0000313" key="3">
    <source>
        <dbReference type="Proteomes" id="UP000596337"/>
    </source>
</evidence>
<gene>
    <name evidence="2" type="ORF">JOS67_03290</name>
</gene>
<organism evidence="2 3">
    <name type="scientific">Vibrio diabolicus</name>
    <dbReference type="NCBI Taxonomy" id="50719"/>
    <lineage>
        <taxon>Bacteria</taxon>
        <taxon>Pseudomonadati</taxon>
        <taxon>Pseudomonadota</taxon>
        <taxon>Gammaproteobacteria</taxon>
        <taxon>Vibrionales</taxon>
        <taxon>Vibrionaceae</taxon>
        <taxon>Vibrio</taxon>
        <taxon>Vibrio diabolicus subgroup</taxon>
    </lineage>
</organism>
<sequence>MRFCYKFMVLPLIFSFSGCQSTGDSSSSSVDLSSKVTTVDVPNSVEAVAIQSQYTVVTADTSNAVEMTPKIFSEITSQLPEKDKFGEYSKRYGELISQYNDLYYTDVHLSEWNLFDKTYDIPSTIISSSPEKITQYEAVNGLGTKFIVTRLDMYEDRILLKNAKLEPIPTKLARELDGAPVRIYYKLTNQSRFGDSGPMAPHNICKELRLRTPSSINPFDIWDHGCEISANMVKVESLNTGSELGIKKVQSYEIAVNYDMETRGLKLLSSNLE</sequence>
<dbReference type="Proteomes" id="UP000596337">
    <property type="component" value="Chromosome 1"/>
</dbReference>
<name>A0AA92LTB1_9VIBR</name>
<accession>A0AA92LTB1</accession>
<dbReference type="PROSITE" id="PS51257">
    <property type="entry name" value="PROKAR_LIPOPROTEIN"/>
    <property type="match status" value="1"/>
</dbReference>
<evidence type="ECO:0000313" key="2">
    <source>
        <dbReference type="EMBL" id="QRG83351.1"/>
    </source>
</evidence>
<evidence type="ECO:0000256" key="1">
    <source>
        <dbReference type="SAM" id="SignalP"/>
    </source>
</evidence>
<feature type="signal peptide" evidence="1">
    <location>
        <begin position="1"/>
        <end position="21"/>
    </location>
</feature>
<dbReference type="EMBL" id="CP069195">
    <property type="protein sequence ID" value="QRG83351.1"/>
    <property type="molecule type" value="Genomic_DNA"/>
</dbReference>
<dbReference type="RefSeq" id="WP_203346921.1">
    <property type="nucleotide sequence ID" value="NZ_CP069195.1"/>
</dbReference>
<reference evidence="2 3" key="1">
    <citation type="submission" date="2021-01" db="EMBL/GenBank/DDBJ databases">
        <title>Characterization of a novel blaVMB-2- harboring plasmid in Vibrio diabolicus.</title>
        <authorList>
            <person name="Liu M."/>
        </authorList>
    </citation>
    <scope>NUCLEOTIDE SEQUENCE [LARGE SCALE GENOMIC DNA]</scope>
    <source>
        <strain evidence="2 3">SLV18</strain>
    </source>
</reference>
<protein>
    <recommendedName>
        <fullName evidence="4">DUF4852 domain-containing protein</fullName>
    </recommendedName>
</protein>
<evidence type="ECO:0008006" key="4">
    <source>
        <dbReference type="Google" id="ProtNLM"/>
    </source>
</evidence>
<feature type="chain" id="PRO_5041639364" description="DUF4852 domain-containing protein" evidence="1">
    <location>
        <begin position="22"/>
        <end position="273"/>
    </location>
</feature>